<accession>A0ABR4QSE7</accession>
<proteinExistence type="predicted"/>
<feature type="chain" id="PRO_5045439488" description="Secreted protein" evidence="1">
    <location>
        <begin position="21"/>
        <end position="249"/>
    </location>
</feature>
<protein>
    <recommendedName>
        <fullName evidence="4">Secreted protein</fullName>
    </recommendedName>
</protein>
<keyword evidence="3" id="KW-1185">Reference proteome</keyword>
<evidence type="ECO:0000313" key="2">
    <source>
        <dbReference type="EMBL" id="KAL5112498.1"/>
    </source>
</evidence>
<dbReference type="Proteomes" id="UP001651158">
    <property type="component" value="Unassembled WGS sequence"/>
</dbReference>
<feature type="signal peptide" evidence="1">
    <location>
        <begin position="1"/>
        <end position="20"/>
    </location>
</feature>
<organism evidence="2 3">
    <name type="scientific">Taenia crassiceps</name>
    <dbReference type="NCBI Taxonomy" id="6207"/>
    <lineage>
        <taxon>Eukaryota</taxon>
        <taxon>Metazoa</taxon>
        <taxon>Spiralia</taxon>
        <taxon>Lophotrochozoa</taxon>
        <taxon>Platyhelminthes</taxon>
        <taxon>Cestoda</taxon>
        <taxon>Eucestoda</taxon>
        <taxon>Cyclophyllidea</taxon>
        <taxon>Taeniidae</taxon>
        <taxon>Taenia</taxon>
    </lineage>
</organism>
<sequence>MWRYALACLCLHCFVFLSYALLCPRAVVKRLLHLKHSAEIGWNHQSVEPFVCPPQPTNFETSRKGATFVRSIWNAMKILTACISVLSGAPRPAQLGNREQMWSCSMDATEPQRRKQKAEGSLGEYSDILVQHPTQPHVKAATFISAWYSWESHYLNGVRKSSEEECGWVIYSEVICMNYVAFLYAVDCDATRQSDEQTARRVNGVNVALYAMQSAEVRTCVQLCGDVRTVTPPAALPAEACQNQDKWSN</sequence>
<evidence type="ECO:0000256" key="1">
    <source>
        <dbReference type="SAM" id="SignalP"/>
    </source>
</evidence>
<evidence type="ECO:0000313" key="3">
    <source>
        <dbReference type="Proteomes" id="UP001651158"/>
    </source>
</evidence>
<comment type="caution">
    <text evidence="2">The sequence shown here is derived from an EMBL/GenBank/DDBJ whole genome shotgun (WGS) entry which is preliminary data.</text>
</comment>
<reference evidence="2 3" key="1">
    <citation type="journal article" date="2022" name="Front. Cell. Infect. Microbiol.">
        <title>The Genomes of Two Strains of Taenia crassiceps the Animal Model for the Study of Human Cysticercosis.</title>
        <authorList>
            <person name="Bobes R.J."/>
            <person name="Estrada K."/>
            <person name="Rios-Valencia D.G."/>
            <person name="Calderon-Gallegos A."/>
            <person name="de la Torre P."/>
            <person name="Carrero J.C."/>
            <person name="Sanchez-Flores A."/>
            <person name="Laclette J.P."/>
        </authorList>
    </citation>
    <scope>NUCLEOTIDE SEQUENCE [LARGE SCALE GENOMIC DNA]</scope>
    <source>
        <strain evidence="2">WFUcys</strain>
    </source>
</reference>
<keyword evidence="1" id="KW-0732">Signal</keyword>
<gene>
    <name evidence="2" type="ORF">TcWFU_007355</name>
</gene>
<name>A0ABR4QSE7_9CEST</name>
<dbReference type="EMBL" id="JAKROA010000001">
    <property type="protein sequence ID" value="KAL5112498.1"/>
    <property type="molecule type" value="Genomic_DNA"/>
</dbReference>
<evidence type="ECO:0008006" key="4">
    <source>
        <dbReference type="Google" id="ProtNLM"/>
    </source>
</evidence>